<gene>
    <name evidence="1" type="ORF">BC739_007034</name>
</gene>
<dbReference type="EMBL" id="JACJID010000006">
    <property type="protein sequence ID" value="MBA8929801.1"/>
    <property type="molecule type" value="Genomic_DNA"/>
</dbReference>
<dbReference type="RefSeq" id="WP_025354390.1">
    <property type="nucleotide sequence ID" value="NZ_BAAABQ010000031.1"/>
</dbReference>
<protein>
    <recommendedName>
        <fullName evidence="3">IrrE N-terminal-like domain-containing protein</fullName>
    </recommendedName>
</protein>
<organism evidence="1 2">
    <name type="scientific">Kutzneria viridogrisea</name>
    <dbReference type="NCBI Taxonomy" id="47990"/>
    <lineage>
        <taxon>Bacteria</taxon>
        <taxon>Bacillati</taxon>
        <taxon>Actinomycetota</taxon>
        <taxon>Actinomycetes</taxon>
        <taxon>Pseudonocardiales</taxon>
        <taxon>Pseudonocardiaceae</taxon>
        <taxon>Kutzneria</taxon>
    </lineage>
</organism>
<name>A0ABR6BSB2_9PSEU</name>
<accession>A0ABR6BSB2</accession>
<reference evidence="1 2" key="1">
    <citation type="submission" date="2020-08" db="EMBL/GenBank/DDBJ databases">
        <title>Genomic Encyclopedia of Archaeal and Bacterial Type Strains, Phase II (KMG-II): from individual species to whole genera.</title>
        <authorList>
            <person name="Goeker M."/>
        </authorList>
    </citation>
    <scope>NUCLEOTIDE SEQUENCE [LARGE SCALE GENOMIC DNA]</scope>
    <source>
        <strain evidence="1 2">DSM 43850</strain>
    </source>
</reference>
<sequence>MRRRAEIRGRIEEILDGLPIGDPFDIHEFCAELGRRRDRPIQLVPMGRSSLSGAWIALPEMDLIFYSDATSPLHQENTILHEVGHMLLCHRGGDPLRDQQLQLLKALMPDLSEELLREVLGRTGYNNVEELEAEMFAAAVWQRAGRRRSLDEPGARLPEDDARVLDHLADALGPADD</sequence>
<evidence type="ECO:0000313" key="2">
    <source>
        <dbReference type="Proteomes" id="UP000517916"/>
    </source>
</evidence>
<dbReference type="Proteomes" id="UP000517916">
    <property type="component" value="Unassembled WGS sequence"/>
</dbReference>
<proteinExistence type="predicted"/>
<comment type="caution">
    <text evidence="1">The sequence shown here is derived from an EMBL/GenBank/DDBJ whole genome shotgun (WGS) entry which is preliminary data.</text>
</comment>
<dbReference type="Gene3D" id="1.10.10.2910">
    <property type="match status" value="1"/>
</dbReference>
<evidence type="ECO:0008006" key="3">
    <source>
        <dbReference type="Google" id="ProtNLM"/>
    </source>
</evidence>
<evidence type="ECO:0000313" key="1">
    <source>
        <dbReference type="EMBL" id="MBA8929801.1"/>
    </source>
</evidence>
<keyword evidence="2" id="KW-1185">Reference proteome</keyword>